<dbReference type="HOGENOM" id="CLU_063268_0_0_1"/>
<accession>A0A0C9WCA1</accession>
<proteinExistence type="predicted"/>
<evidence type="ECO:0000313" key="3">
    <source>
        <dbReference type="EMBL" id="KIJ61482.1"/>
    </source>
</evidence>
<organism evidence="3 4">
    <name type="scientific">Hydnomerulius pinastri MD-312</name>
    <dbReference type="NCBI Taxonomy" id="994086"/>
    <lineage>
        <taxon>Eukaryota</taxon>
        <taxon>Fungi</taxon>
        <taxon>Dikarya</taxon>
        <taxon>Basidiomycota</taxon>
        <taxon>Agaricomycotina</taxon>
        <taxon>Agaricomycetes</taxon>
        <taxon>Agaricomycetidae</taxon>
        <taxon>Boletales</taxon>
        <taxon>Boletales incertae sedis</taxon>
        <taxon>Leucogyrophana</taxon>
    </lineage>
</organism>
<dbReference type="AlphaFoldDB" id="A0A0C9WCA1"/>
<sequence length="375" mass="42242">MIFLPLMMHAAIGLLLFGRQLCSSPVVYKLKDMVTPTISSVGTAYLLDAFVGEPISRAVTFFSRRSRTIFIGPAITTNLVLYDPHSMDVALHTDHCPRYDKPPARPYFEGDGGSHDEDYEAYIDEDYLSLGVPFLFSTSDIRPSPFIDPENTLFDFEPASESAPELTPTSKSNSKPSPTAKKSGSRSTTRSRRSSRQHEESSSSSSPPPPVRRGPIARAFKARGIRLPSKNTWEGQLTRGILKTERFIIRSADENPDEFYLVLNIVPPIIGHFVHRRILGFIHRHLVAFGIFSAISHGILFAANHAQLVDRFPLVELKFFFLPLWRSFLLDLPLRFLPQLVDFAIGLIERVVLVFATPAAREAHRRRRQLEGDQQ</sequence>
<name>A0A0C9WCA1_9AGAM</name>
<feature type="compositionally biased region" description="Low complexity" evidence="1">
    <location>
        <begin position="167"/>
        <end position="188"/>
    </location>
</feature>
<dbReference type="EMBL" id="KN839862">
    <property type="protein sequence ID" value="KIJ61482.1"/>
    <property type="molecule type" value="Genomic_DNA"/>
</dbReference>
<evidence type="ECO:0000256" key="1">
    <source>
        <dbReference type="SAM" id="MobiDB-lite"/>
    </source>
</evidence>
<feature type="signal peptide" evidence="2">
    <location>
        <begin position="1"/>
        <end position="22"/>
    </location>
</feature>
<feature type="region of interest" description="Disordered" evidence="1">
    <location>
        <begin position="159"/>
        <end position="215"/>
    </location>
</feature>
<keyword evidence="4" id="KW-1185">Reference proteome</keyword>
<dbReference type="Proteomes" id="UP000053820">
    <property type="component" value="Unassembled WGS sequence"/>
</dbReference>
<protein>
    <submittedName>
        <fullName evidence="3">Uncharacterized protein</fullName>
    </submittedName>
</protein>
<evidence type="ECO:0000313" key="4">
    <source>
        <dbReference type="Proteomes" id="UP000053820"/>
    </source>
</evidence>
<evidence type="ECO:0000256" key="2">
    <source>
        <dbReference type="SAM" id="SignalP"/>
    </source>
</evidence>
<keyword evidence="2" id="KW-0732">Signal</keyword>
<feature type="chain" id="PRO_5002205261" evidence="2">
    <location>
        <begin position="23"/>
        <end position="375"/>
    </location>
</feature>
<gene>
    <name evidence="3" type="ORF">HYDPIDRAFT_31349</name>
</gene>
<reference evidence="3 4" key="1">
    <citation type="submission" date="2014-04" db="EMBL/GenBank/DDBJ databases">
        <title>Evolutionary Origins and Diversification of the Mycorrhizal Mutualists.</title>
        <authorList>
            <consortium name="DOE Joint Genome Institute"/>
            <consortium name="Mycorrhizal Genomics Consortium"/>
            <person name="Kohler A."/>
            <person name="Kuo A."/>
            <person name="Nagy L.G."/>
            <person name="Floudas D."/>
            <person name="Copeland A."/>
            <person name="Barry K.W."/>
            <person name="Cichocki N."/>
            <person name="Veneault-Fourrey C."/>
            <person name="LaButti K."/>
            <person name="Lindquist E.A."/>
            <person name="Lipzen A."/>
            <person name="Lundell T."/>
            <person name="Morin E."/>
            <person name="Murat C."/>
            <person name="Riley R."/>
            <person name="Ohm R."/>
            <person name="Sun H."/>
            <person name="Tunlid A."/>
            <person name="Henrissat B."/>
            <person name="Grigoriev I.V."/>
            <person name="Hibbett D.S."/>
            <person name="Martin F."/>
        </authorList>
    </citation>
    <scope>NUCLEOTIDE SEQUENCE [LARGE SCALE GENOMIC DNA]</scope>
    <source>
        <strain evidence="3 4">MD-312</strain>
    </source>
</reference>